<dbReference type="EMBL" id="CACSAS010000001">
    <property type="protein sequence ID" value="CAA0089294.1"/>
    <property type="molecule type" value="Genomic_DNA"/>
</dbReference>
<dbReference type="AlphaFoldDB" id="A0A5S9NGM6"/>
<organism evidence="2 3">
    <name type="scientific">Starkeya nomas</name>
    <dbReference type="NCBI Taxonomy" id="2666134"/>
    <lineage>
        <taxon>Bacteria</taxon>
        <taxon>Pseudomonadati</taxon>
        <taxon>Pseudomonadota</taxon>
        <taxon>Alphaproteobacteria</taxon>
        <taxon>Hyphomicrobiales</taxon>
        <taxon>Xanthobacteraceae</taxon>
        <taxon>Starkeya</taxon>
    </lineage>
</organism>
<dbReference type="RefSeq" id="WP_200837664.1">
    <property type="nucleotide sequence ID" value="NZ_CACSAS010000001.1"/>
</dbReference>
<dbReference type="PANTHER" id="PTHR37549:SF1">
    <property type="entry name" value="LIPOPROTEIN LPRI"/>
    <property type="match status" value="1"/>
</dbReference>
<feature type="chain" id="PRO_5025072239" description="Lysozyme inhibitor LprI N-terminal domain-containing protein" evidence="1">
    <location>
        <begin position="27"/>
        <end position="267"/>
    </location>
</feature>
<evidence type="ECO:0000313" key="3">
    <source>
        <dbReference type="Proteomes" id="UP000433050"/>
    </source>
</evidence>
<protein>
    <recommendedName>
        <fullName evidence="4">Lysozyme inhibitor LprI N-terminal domain-containing protein</fullName>
    </recommendedName>
</protein>
<dbReference type="GO" id="GO:0005576">
    <property type="term" value="C:extracellular region"/>
    <property type="evidence" value="ECO:0007669"/>
    <property type="project" value="TreeGrafter"/>
</dbReference>
<reference evidence="2 3" key="1">
    <citation type="submission" date="2019-12" db="EMBL/GenBank/DDBJ databases">
        <authorList>
            <person name="Reyes-Prieto M."/>
        </authorList>
    </citation>
    <scope>NUCLEOTIDE SEQUENCE [LARGE SCALE GENOMIC DNA]</scope>
    <source>
        <strain evidence="2">HF14-78462</strain>
    </source>
</reference>
<proteinExistence type="predicted"/>
<sequence length="267" mass="27602">MSRISAATLVALGLALPSLEGTPAAAASFDCGRTRTPDERAVCATPALSALDSEMGALWYAYSRFPLLMGASGARRDDAQAFLTARGACGADAACLARLYEARIATLKEQVASAIGNLARQADADAPPAPPAPQPVIDRIAAFGRQCRELGGTLKGNAAPETMTGDLDRDGRPDYVLNSANLRCEGAATAFCANDGCTVAIALSSAGYAPLDLRGANPTLAQEGDATTLALWVDRFACDGAKPGDACWSTWRWDGSALKASLAVHPQ</sequence>
<evidence type="ECO:0000313" key="2">
    <source>
        <dbReference type="EMBL" id="CAA0089294.1"/>
    </source>
</evidence>
<dbReference type="InterPro" id="IPR052755">
    <property type="entry name" value="Lysozyme_Inhibitor_LprI"/>
</dbReference>
<dbReference type="Proteomes" id="UP000433050">
    <property type="component" value="Unassembled WGS sequence"/>
</dbReference>
<name>A0A5S9NGM6_9HYPH</name>
<feature type="signal peptide" evidence="1">
    <location>
        <begin position="1"/>
        <end position="26"/>
    </location>
</feature>
<keyword evidence="3" id="KW-1185">Reference proteome</keyword>
<accession>A0A5S9NGM6</accession>
<gene>
    <name evidence="2" type="ORF">STARVERO_00902</name>
</gene>
<evidence type="ECO:0008006" key="4">
    <source>
        <dbReference type="Google" id="ProtNLM"/>
    </source>
</evidence>
<keyword evidence="1" id="KW-0732">Signal</keyword>
<evidence type="ECO:0000256" key="1">
    <source>
        <dbReference type="SAM" id="SignalP"/>
    </source>
</evidence>
<dbReference type="PANTHER" id="PTHR37549">
    <property type="entry name" value="LIPOPROTEIN LPRI"/>
    <property type="match status" value="1"/>
</dbReference>